<evidence type="ECO:0000256" key="2">
    <source>
        <dbReference type="ARBA" id="ARBA00022737"/>
    </source>
</evidence>
<dbReference type="AlphaFoldDB" id="A0A835NPW7"/>
<dbReference type="EMBL" id="JADDUC010000074">
    <property type="protein sequence ID" value="KAG0119968.1"/>
    <property type="molecule type" value="Genomic_DNA"/>
</dbReference>
<protein>
    <recommendedName>
        <fullName evidence="6">Cadherin domain-containing protein</fullName>
    </recommendedName>
</protein>
<gene>
    <name evidence="8" type="ORF">IHE44_0000709</name>
    <name evidence="7" type="ORF">IHE44_013532</name>
</gene>
<dbReference type="InterPro" id="IPR015919">
    <property type="entry name" value="Cadherin-like_sf"/>
</dbReference>
<keyword evidence="3 5" id="KW-0106">Calcium</keyword>
<dbReference type="GO" id="GO:0005509">
    <property type="term" value="F:calcium ion binding"/>
    <property type="evidence" value="ECO:0007669"/>
    <property type="project" value="UniProtKB-UniRule"/>
</dbReference>
<dbReference type="GO" id="GO:0007156">
    <property type="term" value="P:homophilic cell adhesion via plasma membrane adhesion molecules"/>
    <property type="evidence" value="ECO:0007669"/>
    <property type="project" value="InterPro"/>
</dbReference>
<evidence type="ECO:0000259" key="6">
    <source>
        <dbReference type="PROSITE" id="PS50268"/>
    </source>
</evidence>
<evidence type="ECO:0000313" key="7">
    <source>
        <dbReference type="EMBL" id="KAG0119968.1"/>
    </source>
</evidence>
<dbReference type="Gene3D" id="2.60.40.60">
    <property type="entry name" value="Cadherins"/>
    <property type="match status" value="2"/>
</dbReference>
<sequence length="110" mass="12208">MHNNPKDTTRVPVYVRILDVNDNAPQFAVFYDTFVCENARAGQLIQTISAVDKDDPLGGQKFFFSLAAVNPNFTVQDNEGKSHACSKEGVLSFLSGYLPEIYLLSMSINM</sequence>
<evidence type="ECO:0000256" key="4">
    <source>
        <dbReference type="ARBA" id="ARBA00023136"/>
    </source>
</evidence>
<evidence type="ECO:0000256" key="1">
    <source>
        <dbReference type="ARBA" id="ARBA00004370"/>
    </source>
</evidence>
<dbReference type="GO" id="GO:0045296">
    <property type="term" value="F:cadherin binding"/>
    <property type="evidence" value="ECO:0007669"/>
    <property type="project" value="TreeGrafter"/>
</dbReference>
<name>A0A835NPW7_9PASS</name>
<dbReference type="GO" id="GO:0044331">
    <property type="term" value="P:cell-cell adhesion mediated by cadherin"/>
    <property type="evidence" value="ECO:0007669"/>
    <property type="project" value="TreeGrafter"/>
</dbReference>
<dbReference type="EMBL" id="JADDUC020000001">
    <property type="protein sequence ID" value="KAI1243131.1"/>
    <property type="molecule type" value="Genomic_DNA"/>
</dbReference>
<dbReference type="GO" id="GO:0016339">
    <property type="term" value="P:calcium-dependent cell-cell adhesion via plasma membrane cell adhesion molecules"/>
    <property type="evidence" value="ECO:0007669"/>
    <property type="project" value="TreeGrafter"/>
</dbReference>
<dbReference type="GO" id="GO:0034332">
    <property type="term" value="P:adherens junction organization"/>
    <property type="evidence" value="ECO:0007669"/>
    <property type="project" value="TreeGrafter"/>
</dbReference>
<proteinExistence type="predicted"/>
<comment type="caution">
    <text evidence="7">The sequence shown here is derived from an EMBL/GenBank/DDBJ whole genome shotgun (WGS) entry which is preliminary data.</text>
</comment>
<dbReference type="InterPro" id="IPR039808">
    <property type="entry name" value="Cadherin"/>
</dbReference>
<keyword evidence="2" id="KW-0677">Repeat</keyword>
<dbReference type="GO" id="GO:0099560">
    <property type="term" value="P:synaptic membrane adhesion"/>
    <property type="evidence" value="ECO:0007669"/>
    <property type="project" value="TreeGrafter"/>
</dbReference>
<dbReference type="OrthoDB" id="6250271at2759"/>
<reference evidence="7" key="1">
    <citation type="submission" date="2020-10" db="EMBL/GenBank/DDBJ databases">
        <title>Feather gene expression reveals the developmental basis of iridescence in African starlings.</title>
        <authorList>
            <person name="Rubenstein D.R."/>
        </authorList>
    </citation>
    <scope>NUCLEOTIDE SEQUENCE</scope>
    <source>
        <strain evidence="7">SS15</strain>
        <tissue evidence="7">Liver</tissue>
    </source>
</reference>
<keyword evidence="4" id="KW-0472">Membrane</keyword>
<reference evidence="8" key="3">
    <citation type="submission" date="2022-01" db="EMBL/GenBank/DDBJ databases">
        <authorList>
            <person name="Rubenstein D.R."/>
        </authorList>
    </citation>
    <scope>NUCLEOTIDE SEQUENCE</scope>
    <source>
        <strain evidence="8">SS15</strain>
        <tissue evidence="8">Liver</tissue>
    </source>
</reference>
<comment type="subcellular location">
    <subcellularLocation>
        <location evidence="1">Membrane</location>
    </subcellularLocation>
</comment>
<accession>A0A835NPW7</accession>
<dbReference type="InterPro" id="IPR020894">
    <property type="entry name" value="Cadherin_CS"/>
</dbReference>
<dbReference type="PROSITE" id="PS00232">
    <property type="entry name" value="CADHERIN_1"/>
    <property type="match status" value="1"/>
</dbReference>
<organism evidence="7">
    <name type="scientific">Lamprotornis superbus</name>
    <dbReference type="NCBI Taxonomy" id="245042"/>
    <lineage>
        <taxon>Eukaryota</taxon>
        <taxon>Metazoa</taxon>
        <taxon>Chordata</taxon>
        <taxon>Craniata</taxon>
        <taxon>Vertebrata</taxon>
        <taxon>Euteleostomi</taxon>
        <taxon>Archelosauria</taxon>
        <taxon>Archosauria</taxon>
        <taxon>Dinosauria</taxon>
        <taxon>Saurischia</taxon>
        <taxon>Theropoda</taxon>
        <taxon>Coelurosauria</taxon>
        <taxon>Aves</taxon>
        <taxon>Neognathae</taxon>
        <taxon>Neoaves</taxon>
        <taxon>Telluraves</taxon>
        <taxon>Australaves</taxon>
        <taxon>Passeriformes</taxon>
        <taxon>Sturnidae</taxon>
        <taxon>Lamprotornis</taxon>
    </lineage>
</organism>
<keyword evidence="9" id="KW-1185">Reference proteome</keyword>
<dbReference type="SUPFAM" id="SSF49313">
    <property type="entry name" value="Cadherin-like"/>
    <property type="match status" value="1"/>
</dbReference>
<dbReference type="GO" id="GO:0016342">
    <property type="term" value="C:catenin complex"/>
    <property type="evidence" value="ECO:0007669"/>
    <property type="project" value="TreeGrafter"/>
</dbReference>
<dbReference type="GO" id="GO:0005912">
    <property type="term" value="C:adherens junction"/>
    <property type="evidence" value="ECO:0007669"/>
    <property type="project" value="TreeGrafter"/>
</dbReference>
<dbReference type="GO" id="GO:0000902">
    <property type="term" value="P:cell morphogenesis"/>
    <property type="evidence" value="ECO:0007669"/>
    <property type="project" value="TreeGrafter"/>
</dbReference>
<dbReference type="PROSITE" id="PS50268">
    <property type="entry name" value="CADHERIN_2"/>
    <property type="match status" value="1"/>
</dbReference>
<dbReference type="GO" id="GO:0016477">
    <property type="term" value="P:cell migration"/>
    <property type="evidence" value="ECO:0007669"/>
    <property type="project" value="TreeGrafter"/>
</dbReference>
<reference evidence="8 9" key="2">
    <citation type="journal article" date="2021" name="J. Hered.">
        <title>Feather Gene Expression Elucidates the Developmental Basis of Plumage Iridescence in African Starlings.</title>
        <authorList>
            <person name="Rubenstein D.R."/>
            <person name="Corvelo A."/>
            <person name="MacManes M.D."/>
            <person name="Maia R."/>
            <person name="Narzisi G."/>
            <person name="Rousaki A."/>
            <person name="Vandenabeele P."/>
            <person name="Shawkey M.D."/>
            <person name="Solomon J."/>
        </authorList>
    </citation>
    <scope>NUCLEOTIDE SEQUENCE [LARGE SCALE GENOMIC DNA]</scope>
    <source>
        <strain evidence="8">SS15</strain>
    </source>
</reference>
<evidence type="ECO:0000256" key="5">
    <source>
        <dbReference type="PROSITE-ProRule" id="PRU00043"/>
    </source>
</evidence>
<dbReference type="GO" id="GO:0007043">
    <property type="term" value="P:cell-cell junction assembly"/>
    <property type="evidence" value="ECO:0007669"/>
    <property type="project" value="TreeGrafter"/>
</dbReference>
<dbReference type="GO" id="GO:0008013">
    <property type="term" value="F:beta-catenin binding"/>
    <property type="evidence" value="ECO:0007669"/>
    <property type="project" value="TreeGrafter"/>
</dbReference>
<dbReference type="PANTHER" id="PTHR24027">
    <property type="entry name" value="CADHERIN-23"/>
    <property type="match status" value="1"/>
</dbReference>
<dbReference type="InterPro" id="IPR002126">
    <property type="entry name" value="Cadherin-like_dom"/>
</dbReference>
<evidence type="ECO:0000256" key="3">
    <source>
        <dbReference type="ARBA" id="ARBA00022837"/>
    </source>
</evidence>
<dbReference type="Proteomes" id="UP000618051">
    <property type="component" value="Unassembled WGS sequence"/>
</dbReference>
<feature type="domain" description="Cadherin" evidence="6">
    <location>
        <begin position="27"/>
        <end position="106"/>
    </location>
</feature>
<evidence type="ECO:0000313" key="9">
    <source>
        <dbReference type="Proteomes" id="UP000618051"/>
    </source>
</evidence>
<dbReference type="CDD" id="cd11304">
    <property type="entry name" value="Cadherin_repeat"/>
    <property type="match status" value="1"/>
</dbReference>
<evidence type="ECO:0000313" key="8">
    <source>
        <dbReference type="EMBL" id="KAI1243131.1"/>
    </source>
</evidence>
<dbReference type="PANTHER" id="PTHR24027:SF290">
    <property type="entry name" value="CADHERIN-10"/>
    <property type="match status" value="1"/>
</dbReference>